<evidence type="ECO:0000313" key="3">
    <source>
        <dbReference type="EMBL" id="PPJ36399.1"/>
    </source>
</evidence>
<reference evidence="3 4" key="1">
    <citation type="submission" date="2018-02" db="EMBL/GenBank/DDBJ databases">
        <title>8 Nocardia nova and 1 Nocardia cyriacigeorgica strain used for evolution to TMP-SMX.</title>
        <authorList>
            <person name="Mehta H."/>
            <person name="Weng J."/>
            <person name="Shamoo Y."/>
        </authorList>
    </citation>
    <scope>NUCLEOTIDE SEQUENCE [LARGE SCALE GENOMIC DNA]</scope>
    <source>
        <strain evidence="3 4">MDA3139</strain>
    </source>
</reference>
<name>A0A2S6AMF9_9NOCA</name>
<dbReference type="PRINTS" id="PR01713">
    <property type="entry name" value="NUCEPIMERASE"/>
</dbReference>
<dbReference type="Proteomes" id="UP000239874">
    <property type="component" value="Unassembled WGS sequence"/>
</dbReference>
<dbReference type="Gene3D" id="3.40.50.720">
    <property type="entry name" value="NAD(P)-binding Rossmann-like Domain"/>
    <property type="match status" value="1"/>
</dbReference>
<sequence>MQDVEEPDHCLRQAEVPLTVDGLRRVEVLTARVRKHCLDFGAYRLERLFSDLVLERLSARDPLGGQLAVHSTHVVVDVGARQPIQRWIGNQLGVDQPAGTRAVLDHRPRQLRRCGDDLPCFTDSGKGCAVVHCQFEICAHRFQDEQLVSELGLTGEDGDVGSRDGALDGRPVVVARDPQESLAAAPQELSEFGHPGAELRRRRVAVAHPRTVCARTDTPHRISPQCGTTALPGNGSARCSAAAGLLPQGTHGGYLGTTGCCTTPCCWCVGCLRGDIAVVRLSDAPATGRVVVTGAAGFIGSSLVDSLLARGYDVVAVDRRGSDDPVAAANLAHAAQRGGLHFYSGDIADMDLVPLLIGADVVFHLAAVPGVRDSWGLRFDDYVHTNIQGTHRVVNACEEAGVRRLVLASSSSVYGETHGPSAETDAVAPRSPYGVSKLAGEQLALAHARRTDTELTVVALRYFTVFGPRQRAGMVINQALASALFDVAVPLYGDGSQRREFTYIDDAVAATISAASVDAHAEVINIGGGATASMREVLAEAEAITDHPVTTIPMPEQAGDVSVTCADLQRARELLGYQPSVGLAEGMRLQARWLQNLPSNVRMSLLPKQIKERR</sequence>
<comment type="similarity">
    <text evidence="1">Belongs to the NAD(P)-dependent epimerase/dehydratase family.</text>
</comment>
<gene>
    <name evidence="3" type="ORF">C5E45_20330</name>
</gene>
<dbReference type="InterPro" id="IPR036291">
    <property type="entry name" value="NAD(P)-bd_dom_sf"/>
</dbReference>
<accession>A0A2S6AMF9</accession>
<dbReference type="SUPFAM" id="SSF51735">
    <property type="entry name" value="NAD(P)-binding Rossmann-fold domains"/>
    <property type="match status" value="1"/>
</dbReference>
<evidence type="ECO:0000256" key="1">
    <source>
        <dbReference type="ARBA" id="ARBA00007637"/>
    </source>
</evidence>
<dbReference type="Pfam" id="PF01370">
    <property type="entry name" value="Epimerase"/>
    <property type="match status" value="1"/>
</dbReference>
<organism evidence="3 4">
    <name type="scientific">Nocardia nova</name>
    <dbReference type="NCBI Taxonomy" id="37330"/>
    <lineage>
        <taxon>Bacteria</taxon>
        <taxon>Bacillati</taxon>
        <taxon>Actinomycetota</taxon>
        <taxon>Actinomycetes</taxon>
        <taxon>Mycobacteriales</taxon>
        <taxon>Nocardiaceae</taxon>
        <taxon>Nocardia</taxon>
    </lineage>
</organism>
<dbReference type="PANTHER" id="PTHR43000">
    <property type="entry name" value="DTDP-D-GLUCOSE 4,6-DEHYDRATASE-RELATED"/>
    <property type="match status" value="1"/>
</dbReference>
<evidence type="ECO:0000259" key="2">
    <source>
        <dbReference type="Pfam" id="PF01370"/>
    </source>
</evidence>
<dbReference type="AlphaFoldDB" id="A0A2S6AMF9"/>
<feature type="domain" description="NAD-dependent epimerase/dehydratase" evidence="2">
    <location>
        <begin position="290"/>
        <end position="527"/>
    </location>
</feature>
<comment type="caution">
    <text evidence="3">The sequence shown here is derived from an EMBL/GenBank/DDBJ whole genome shotgun (WGS) entry which is preliminary data.</text>
</comment>
<proteinExistence type="inferred from homology"/>
<protein>
    <recommendedName>
        <fullName evidence="2">NAD-dependent epimerase/dehydratase domain-containing protein</fullName>
    </recommendedName>
</protein>
<evidence type="ECO:0000313" key="4">
    <source>
        <dbReference type="Proteomes" id="UP000239874"/>
    </source>
</evidence>
<dbReference type="InterPro" id="IPR001509">
    <property type="entry name" value="Epimerase_deHydtase"/>
</dbReference>
<dbReference type="EMBL" id="PSZC01000014">
    <property type="protein sequence ID" value="PPJ36399.1"/>
    <property type="molecule type" value="Genomic_DNA"/>
</dbReference>